<dbReference type="GO" id="GO:0003700">
    <property type="term" value="F:DNA-binding transcription factor activity"/>
    <property type="evidence" value="ECO:0007669"/>
    <property type="project" value="InterPro"/>
</dbReference>
<dbReference type="InterPro" id="IPR000835">
    <property type="entry name" value="HTH_MarR-typ"/>
</dbReference>
<reference evidence="3" key="1">
    <citation type="journal article" date="2020" name="mSystems">
        <title>Genome- and Community-Level Interaction Insights into Carbon Utilization and Element Cycling Functions of Hydrothermarchaeota in Hydrothermal Sediment.</title>
        <authorList>
            <person name="Zhou Z."/>
            <person name="Liu Y."/>
            <person name="Xu W."/>
            <person name="Pan J."/>
            <person name="Luo Z.H."/>
            <person name="Li M."/>
        </authorList>
    </citation>
    <scope>NUCLEOTIDE SEQUENCE [LARGE SCALE GENOMIC DNA]</scope>
    <source>
        <strain evidence="3">HyVt-323</strain>
    </source>
</reference>
<dbReference type="Gene3D" id="1.10.10.10">
    <property type="entry name" value="Winged helix-like DNA-binding domain superfamily/Winged helix DNA-binding domain"/>
    <property type="match status" value="1"/>
</dbReference>
<protein>
    <submittedName>
        <fullName evidence="3">MarR family transcriptional regulator</fullName>
    </submittedName>
</protein>
<sequence length="182" mass="20390">MKTSLEAPMSDPKSHPSRRIVSSRHLAEGEGWEASELEYGMIIAYNAFSRWMSRCMAAAGNADLTPLEILVLHNTNHRDREKRLTDICFLLNIEDTHTVNYALRKLLKSGLLEAEKRGKEVFYRTSASGADLIETYRAVRNTCLIDSMGRTDIKGDDLREIAAQLRAISGQYDQASRAAASL</sequence>
<dbReference type="Proteomes" id="UP000885704">
    <property type="component" value="Unassembled WGS sequence"/>
</dbReference>
<evidence type="ECO:0000313" key="3">
    <source>
        <dbReference type="EMBL" id="HDZ50945.1"/>
    </source>
</evidence>
<dbReference type="SUPFAM" id="SSF46785">
    <property type="entry name" value="Winged helix' DNA-binding domain"/>
    <property type="match status" value="1"/>
</dbReference>
<dbReference type="InterPro" id="IPR036390">
    <property type="entry name" value="WH_DNA-bd_sf"/>
</dbReference>
<feature type="domain" description="HTH marR-type" evidence="2">
    <location>
        <begin position="64"/>
        <end position="129"/>
    </location>
</feature>
<dbReference type="InterPro" id="IPR036388">
    <property type="entry name" value="WH-like_DNA-bd_sf"/>
</dbReference>
<organism evidence="3">
    <name type="scientific">Sulfitobacter litoralis</name>
    <dbReference type="NCBI Taxonomy" id="335975"/>
    <lineage>
        <taxon>Bacteria</taxon>
        <taxon>Pseudomonadati</taxon>
        <taxon>Pseudomonadota</taxon>
        <taxon>Alphaproteobacteria</taxon>
        <taxon>Rhodobacterales</taxon>
        <taxon>Roseobacteraceae</taxon>
        <taxon>Sulfitobacter</taxon>
    </lineage>
</organism>
<dbReference type="PIRSF" id="PIRSF036158">
    <property type="entry name" value="UCP036158_MarR"/>
    <property type="match status" value="1"/>
</dbReference>
<dbReference type="InterPro" id="IPR014601">
    <property type="entry name" value="Trans_reg_MarR_HTH"/>
</dbReference>
<name>A0A7V1BDP4_9RHOB</name>
<feature type="region of interest" description="Disordered" evidence="1">
    <location>
        <begin position="1"/>
        <end position="22"/>
    </location>
</feature>
<accession>A0A7V1BDP4</accession>
<dbReference type="Pfam" id="PF13463">
    <property type="entry name" value="HTH_27"/>
    <property type="match status" value="1"/>
</dbReference>
<dbReference type="AlphaFoldDB" id="A0A7V1BDP4"/>
<evidence type="ECO:0000259" key="2">
    <source>
        <dbReference type="Pfam" id="PF13463"/>
    </source>
</evidence>
<gene>
    <name evidence="3" type="ORF">ENH63_04000</name>
</gene>
<dbReference type="EMBL" id="DRFN01000009">
    <property type="protein sequence ID" value="HDZ50945.1"/>
    <property type="molecule type" value="Genomic_DNA"/>
</dbReference>
<evidence type="ECO:0000256" key="1">
    <source>
        <dbReference type="SAM" id="MobiDB-lite"/>
    </source>
</evidence>
<comment type="caution">
    <text evidence="3">The sequence shown here is derived from an EMBL/GenBank/DDBJ whole genome shotgun (WGS) entry which is preliminary data.</text>
</comment>
<proteinExistence type="predicted"/>